<dbReference type="GO" id="GO:0005737">
    <property type="term" value="C:cytoplasm"/>
    <property type="evidence" value="ECO:0007669"/>
    <property type="project" value="UniProtKB-SubCell"/>
</dbReference>
<dbReference type="EMBL" id="JBDJPC010000010">
    <property type="protein sequence ID" value="KAL1490706.1"/>
    <property type="molecule type" value="Genomic_DNA"/>
</dbReference>
<gene>
    <name evidence="12" type="ORF">ABEB36_013359</name>
</gene>
<dbReference type="GO" id="GO:0007517">
    <property type="term" value="P:muscle organ development"/>
    <property type="evidence" value="ECO:0007669"/>
    <property type="project" value="UniProtKB-KW"/>
</dbReference>
<evidence type="ECO:0000256" key="11">
    <source>
        <dbReference type="SAM" id="MobiDB-lite"/>
    </source>
</evidence>
<feature type="region of interest" description="Disordered" evidence="11">
    <location>
        <begin position="1"/>
        <end position="38"/>
    </location>
</feature>
<evidence type="ECO:0000313" key="12">
    <source>
        <dbReference type="EMBL" id="KAL1490706.1"/>
    </source>
</evidence>
<dbReference type="GO" id="GO:0006364">
    <property type="term" value="P:rRNA processing"/>
    <property type="evidence" value="ECO:0007669"/>
    <property type="project" value="UniProtKB-KW"/>
</dbReference>
<dbReference type="InterPro" id="IPR010414">
    <property type="entry name" value="FRG1"/>
</dbReference>
<dbReference type="PANTHER" id="PTHR12928">
    <property type="entry name" value="FRG1 PROTEIN"/>
    <property type="match status" value="1"/>
</dbReference>
<keyword evidence="6" id="KW-0690">Ribosome biogenesis</keyword>
<dbReference type="CDD" id="cd23338">
    <property type="entry name" value="beta-trefoil_FSCN_FRG1"/>
    <property type="match status" value="1"/>
</dbReference>
<evidence type="ECO:0000256" key="10">
    <source>
        <dbReference type="ARBA" id="ARBA00072064"/>
    </source>
</evidence>
<keyword evidence="9" id="KW-0539">Nucleus</keyword>
<dbReference type="AlphaFoldDB" id="A0ABD1EC47"/>
<dbReference type="GO" id="GO:0015030">
    <property type="term" value="C:Cajal body"/>
    <property type="evidence" value="ECO:0007669"/>
    <property type="project" value="UniProtKB-SubCell"/>
</dbReference>
<feature type="compositionally biased region" description="Basic residues" evidence="11">
    <location>
        <begin position="21"/>
        <end position="31"/>
    </location>
</feature>
<dbReference type="GO" id="GO:0005730">
    <property type="term" value="C:nucleolus"/>
    <property type="evidence" value="ECO:0007669"/>
    <property type="project" value="UniProtKB-SubCell"/>
</dbReference>
<keyword evidence="7" id="KW-0517">Myogenesis</keyword>
<comment type="caution">
    <text evidence="12">The sequence shown here is derived from an EMBL/GenBank/DDBJ whole genome shotgun (WGS) entry which is preliminary data.</text>
</comment>
<evidence type="ECO:0000256" key="1">
    <source>
        <dbReference type="ARBA" id="ARBA00004408"/>
    </source>
</evidence>
<evidence type="ECO:0000256" key="2">
    <source>
        <dbReference type="ARBA" id="ARBA00004496"/>
    </source>
</evidence>
<evidence type="ECO:0000256" key="8">
    <source>
        <dbReference type="ARBA" id="ARBA00022552"/>
    </source>
</evidence>
<evidence type="ECO:0000256" key="9">
    <source>
        <dbReference type="ARBA" id="ARBA00023242"/>
    </source>
</evidence>
<sequence>MSEYETFRKPGKLKLKGEKNKSKKRKHKSHKSTQDTIQTNTDTIKHGNWWKISKAEDIVGPVAIEFGNNVYVKALDNGLFTLGAPHNDNEGPSPEEILTGVFISERKVAFKSGYDKYLSADKNGIVTGRSDAIGPMEQWEPVLENGKMALLNWNDCFMSADEEDSIIAKSKKAGNNEFLTVRSHTFKEENKYKDVPEEERGNLKQVEINYVKKFQKFQDKRLRLCKEGKKDLKKAKDEGTFHETLLDRRSKMKADRYCK</sequence>
<dbReference type="PANTHER" id="PTHR12928:SF0">
    <property type="entry name" value="FSHD REGION GENE 1"/>
    <property type="match status" value="1"/>
</dbReference>
<protein>
    <recommendedName>
        <fullName evidence="10">Protein FRG1 homolog</fullName>
    </recommendedName>
</protein>
<reference evidence="12 13" key="1">
    <citation type="submission" date="2024-05" db="EMBL/GenBank/DDBJ databases">
        <title>Genetic variation in Jamaican populations of the coffee berry borer (Hypothenemus hampei).</title>
        <authorList>
            <person name="Errbii M."/>
            <person name="Myrie A."/>
        </authorList>
    </citation>
    <scope>NUCLEOTIDE SEQUENCE [LARGE SCALE GENOMIC DNA]</scope>
    <source>
        <strain evidence="12">JA-Hopewell-2020-01-JO</strain>
        <tissue evidence="12">Whole body</tissue>
    </source>
</reference>
<evidence type="ECO:0000256" key="5">
    <source>
        <dbReference type="ARBA" id="ARBA00022490"/>
    </source>
</evidence>
<dbReference type="FunFam" id="2.80.10.50:FF:000061">
    <property type="entry name" value="Protein FRG1"/>
    <property type="match status" value="1"/>
</dbReference>
<comment type="subcellular location">
    <subcellularLocation>
        <location evidence="2">Cytoplasm</location>
    </subcellularLocation>
    <subcellularLocation>
        <location evidence="1">Nucleus</location>
        <location evidence="1">Cajal body</location>
    </subcellularLocation>
    <subcellularLocation>
        <location evidence="3">Nucleus</location>
        <location evidence="3">Nucleolus</location>
    </subcellularLocation>
</comment>
<keyword evidence="5" id="KW-0963">Cytoplasm</keyword>
<dbReference type="Proteomes" id="UP001566132">
    <property type="component" value="Unassembled WGS sequence"/>
</dbReference>
<evidence type="ECO:0000256" key="7">
    <source>
        <dbReference type="ARBA" id="ARBA00022541"/>
    </source>
</evidence>
<comment type="similarity">
    <text evidence="4">Belongs to the FRG1 family.</text>
</comment>
<accession>A0ABD1EC47</accession>
<evidence type="ECO:0000256" key="6">
    <source>
        <dbReference type="ARBA" id="ARBA00022517"/>
    </source>
</evidence>
<dbReference type="Pfam" id="PF06229">
    <property type="entry name" value="FRG1"/>
    <property type="match status" value="1"/>
</dbReference>
<dbReference type="SUPFAM" id="SSF50405">
    <property type="entry name" value="Actin-crosslinking proteins"/>
    <property type="match status" value="1"/>
</dbReference>
<keyword evidence="13" id="KW-1185">Reference proteome</keyword>
<dbReference type="Gene3D" id="2.80.10.50">
    <property type="match status" value="1"/>
</dbReference>
<evidence type="ECO:0000313" key="13">
    <source>
        <dbReference type="Proteomes" id="UP001566132"/>
    </source>
</evidence>
<dbReference type="InterPro" id="IPR008999">
    <property type="entry name" value="Actin-crosslinking"/>
</dbReference>
<name>A0ABD1EC47_HYPHA</name>
<organism evidence="12 13">
    <name type="scientific">Hypothenemus hampei</name>
    <name type="common">Coffee berry borer</name>
    <dbReference type="NCBI Taxonomy" id="57062"/>
    <lineage>
        <taxon>Eukaryota</taxon>
        <taxon>Metazoa</taxon>
        <taxon>Ecdysozoa</taxon>
        <taxon>Arthropoda</taxon>
        <taxon>Hexapoda</taxon>
        <taxon>Insecta</taxon>
        <taxon>Pterygota</taxon>
        <taxon>Neoptera</taxon>
        <taxon>Endopterygota</taxon>
        <taxon>Coleoptera</taxon>
        <taxon>Polyphaga</taxon>
        <taxon>Cucujiformia</taxon>
        <taxon>Curculionidae</taxon>
        <taxon>Scolytinae</taxon>
        <taxon>Hypothenemus</taxon>
    </lineage>
</organism>
<evidence type="ECO:0000256" key="3">
    <source>
        <dbReference type="ARBA" id="ARBA00004604"/>
    </source>
</evidence>
<evidence type="ECO:0000256" key="4">
    <source>
        <dbReference type="ARBA" id="ARBA00010878"/>
    </source>
</evidence>
<proteinExistence type="inferred from homology"/>
<keyword evidence="8" id="KW-0698">rRNA processing</keyword>